<dbReference type="InterPro" id="IPR017451">
    <property type="entry name" value="F-box-assoc_interact_dom"/>
</dbReference>
<sequence length="392" mass="44630">MGVGSSRSSFNSMPHDIILHILSLTSLPLHSLLRLRFLCKSLYVAVTELAEAELKRSGENSLGITYSCSFGSVCIYSLQEGGGFKTLMGPTYVGTNTIRLLPPINGLICFTDLVDFHVCNPITGEFVTLPRCLQCAQRFITGAGFGYCPQTKQYKVIKSFKEFPMRILVSKCKAAIKTVGSSDPWSIVDCPMPIPVWGTIYMDGTIYWLNVSNTFIVNITAFDIDSETFRRINPPPPVMKGGYDSMRLGEYEGRLCLVDYQPRYENLFFKIYIMLREHQWVFGYKVILKDLQPYYAVDPSCINFSCLNKGKLILRIIGERKRVLFYNIKSRDFEALEVGDQGLNTTDFEGSLTLIPRARSPVNQGWLNIFWAKKARPFLVFKYYKNSIFLFF</sequence>
<keyword evidence="3" id="KW-1185">Reference proteome</keyword>
<evidence type="ECO:0000313" key="3">
    <source>
        <dbReference type="Proteomes" id="UP001324115"/>
    </source>
</evidence>
<comment type="caution">
    <text evidence="2">The sequence shown here is derived from an EMBL/GenBank/DDBJ whole genome shotgun (WGS) entry which is preliminary data.</text>
</comment>
<dbReference type="InterPro" id="IPR036047">
    <property type="entry name" value="F-box-like_dom_sf"/>
</dbReference>
<dbReference type="NCBIfam" id="TIGR01640">
    <property type="entry name" value="F_box_assoc_1"/>
    <property type="match status" value="1"/>
</dbReference>
<organism evidence="2 3">
    <name type="scientific">Quercus rubra</name>
    <name type="common">Northern red oak</name>
    <name type="synonym">Quercus borealis</name>
    <dbReference type="NCBI Taxonomy" id="3512"/>
    <lineage>
        <taxon>Eukaryota</taxon>
        <taxon>Viridiplantae</taxon>
        <taxon>Streptophyta</taxon>
        <taxon>Embryophyta</taxon>
        <taxon>Tracheophyta</taxon>
        <taxon>Spermatophyta</taxon>
        <taxon>Magnoliopsida</taxon>
        <taxon>eudicotyledons</taxon>
        <taxon>Gunneridae</taxon>
        <taxon>Pentapetalae</taxon>
        <taxon>rosids</taxon>
        <taxon>fabids</taxon>
        <taxon>Fagales</taxon>
        <taxon>Fagaceae</taxon>
        <taxon>Quercus</taxon>
    </lineage>
</organism>
<dbReference type="EMBL" id="JAXUIC010000002">
    <property type="protein sequence ID" value="KAK4603151.1"/>
    <property type="molecule type" value="Genomic_DNA"/>
</dbReference>
<proteinExistence type="predicted"/>
<dbReference type="PANTHER" id="PTHR31672:SF13">
    <property type="entry name" value="F-BOX PROTEIN CPR30-LIKE"/>
    <property type="match status" value="1"/>
</dbReference>
<dbReference type="CDD" id="cd09917">
    <property type="entry name" value="F-box_SF"/>
    <property type="match status" value="1"/>
</dbReference>
<dbReference type="Pfam" id="PF08268">
    <property type="entry name" value="FBA_3"/>
    <property type="match status" value="1"/>
</dbReference>
<dbReference type="PANTHER" id="PTHR31672">
    <property type="entry name" value="BNACNNG10540D PROTEIN"/>
    <property type="match status" value="1"/>
</dbReference>
<dbReference type="AlphaFoldDB" id="A0AAN7G5S7"/>
<accession>A0AAN7G5S7</accession>
<dbReference type="SUPFAM" id="SSF81383">
    <property type="entry name" value="F-box domain"/>
    <property type="match status" value="1"/>
</dbReference>
<protein>
    <recommendedName>
        <fullName evidence="1">F-box associated beta-propeller type 3 domain-containing protein</fullName>
    </recommendedName>
</protein>
<evidence type="ECO:0000259" key="1">
    <source>
        <dbReference type="Pfam" id="PF08268"/>
    </source>
</evidence>
<name>A0AAN7G5S7_QUERU</name>
<feature type="domain" description="F-box associated beta-propeller type 3" evidence="1">
    <location>
        <begin position="98"/>
        <end position="340"/>
    </location>
</feature>
<gene>
    <name evidence="2" type="ORF">RGQ29_011927</name>
</gene>
<evidence type="ECO:0000313" key="2">
    <source>
        <dbReference type="EMBL" id="KAK4603151.1"/>
    </source>
</evidence>
<dbReference type="Proteomes" id="UP001324115">
    <property type="component" value="Unassembled WGS sequence"/>
</dbReference>
<dbReference type="InterPro" id="IPR050796">
    <property type="entry name" value="SCF_F-box_component"/>
</dbReference>
<dbReference type="InterPro" id="IPR013187">
    <property type="entry name" value="F-box-assoc_dom_typ3"/>
</dbReference>
<reference evidence="2 3" key="1">
    <citation type="journal article" date="2023" name="G3 (Bethesda)">
        <title>A haplotype-resolved chromosome-scale genome for Quercus rubra L. provides insights into the genetics of adaptive traits for red oak species.</title>
        <authorList>
            <person name="Kapoor B."/>
            <person name="Jenkins J."/>
            <person name="Schmutz J."/>
            <person name="Zhebentyayeva T."/>
            <person name="Kuelheim C."/>
            <person name="Coggeshall M."/>
            <person name="Heim C."/>
            <person name="Lasky J.R."/>
            <person name="Leites L."/>
            <person name="Islam-Faridi N."/>
            <person name="Romero-Severson J."/>
            <person name="DeLeo V.L."/>
            <person name="Lucas S.M."/>
            <person name="Lazic D."/>
            <person name="Gailing O."/>
            <person name="Carlson J."/>
            <person name="Staton M."/>
        </authorList>
    </citation>
    <scope>NUCLEOTIDE SEQUENCE [LARGE SCALE GENOMIC DNA]</scope>
    <source>
        <strain evidence="2">Pseudo-F2</strain>
    </source>
</reference>